<evidence type="ECO:0000313" key="12">
    <source>
        <dbReference type="EMBL" id="OQV16327.1"/>
    </source>
</evidence>
<dbReference type="GO" id="GO:0015252">
    <property type="term" value="F:proton channel activity"/>
    <property type="evidence" value="ECO:0007669"/>
    <property type="project" value="InterPro"/>
</dbReference>
<feature type="non-terminal residue" evidence="12">
    <location>
        <position position="1"/>
    </location>
</feature>
<comment type="caution">
    <text evidence="12">The sequence shown here is derived from an EMBL/GenBank/DDBJ whole genome shotgun (WGS) entry which is preliminary data.</text>
</comment>
<feature type="transmembrane region" description="Helical" evidence="11">
    <location>
        <begin position="67"/>
        <end position="84"/>
    </location>
</feature>
<evidence type="ECO:0000256" key="1">
    <source>
        <dbReference type="ARBA" id="ARBA00004651"/>
    </source>
</evidence>
<evidence type="ECO:0000256" key="10">
    <source>
        <dbReference type="ARBA" id="ARBA00023303"/>
    </source>
</evidence>
<keyword evidence="4" id="KW-1003">Cell membrane</keyword>
<evidence type="ECO:0000256" key="5">
    <source>
        <dbReference type="ARBA" id="ARBA00022692"/>
    </source>
</evidence>
<evidence type="ECO:0000256" key="4">
    <source>
        <dbReference type="ARBA" id="ARBA00022475"/>
    </source>
</evidence>
<feature type="transmembrane region" description="Helical" evidence="11">
    <location>
        <begin position="6"/>
        <end position="28"/>
    </location>
</feature>
<keyword evidence="9 11" id="KW-0472">Membrane</keyword>
<dbReference type="EMBL" id="MTYJ01000075">
    <property type="protein sequence ID" value="OQV16327.1"/>
    <property type="molecule type" value="Genomic_DNA"/>
</dbReference>
<keyword evidence="13" id="KW-1185">Reference proteome</keyword>
<feature type="transmembrane region" description="Helical" evidence="11">
    <location>
        <begin position="298"/>
        <end position="321"/>
    </location>
</feature>
<feature type="transmembrane region" description="Helical" evidence="11">
    <location>
        <begin position="327"/>
        <end position="351"/>
    </location>
</feature>
<accession>A0A1W0WME0</accession>
<gene>
    <name evidence="12" type="ORF">BV898_09474</name>
</gene>
<protein>
    <recommendedName>
        <fullName evidence="14">Otopetrin-2</fullName>
    </recommendedName>
</protein>
<feature type="transmembrane region" description="Helical" evidence="11">
    <location>
        <begin position="104"/>
        <end position="125"/>
    </location>
</feature>
<keyword evidence="10" id="KW-0407">Ion channel</keyword>
<comment type="subcellular location">
    <subcellularLocation>
        <location evidence="1">Cell membrane</location>
        <topology evidence="1">Multi-pass membrane protein</topology>
    </subcellularLocation>
</comment>
<dbReference type="Proteomes" id="UP000192578">
    <property type="component" value="Unassembled WGS sequence"/>
</dbReference>
<evidence type="ECO:0000256" key="8">
    <source>
        <dbReference type="ARBA" id="ARBA00023065"/>
    </source>
</evidence>
<proteinExistence type="inferred from homology"/>
<evidence type="ECO:0000256" key="9">
    <source>
        <dbReference type="ARBA" id="ARBA00023136"/>
    </source>
</evidence>
<name>A0A1W0WME0_HYPEX</name>
<keyword evidence="5 11" id="KW-0812">Transmembrane</keyword>
<evidence type="ECO:0000256" key="2">
    <source>
        <dbReference type="ARBA" id="ARBA00006513"/>
    </source>
</evidence>
<dbReference type="OrthoDB" id="6429739at2759"/>
<keyword evidence="8" id="KW-0406">Ion transport</keyword>
<evidence type="ECO:0000256" key="7">
    <source>
        <dbReference type="ARBA" id="ARBA00022989"/>
    </source>
</evidence>
<dbReference type="Pfam" id="PF03189">
    <property type="entry name" value="Otopetrin"/>
    <property type="match status" value="1"/>
</dbReference>
<reference evidence="13" key="1">
    <citation type="submission" date="2017-01" db="EMBL/GenBank/DDBJ databases">
        <title>Comparative genomics of anhydrobiosis in the tardigrade Hypsibius dujardini.</title>
        <authorList>
            <person name="Yoshida Y."/>
            <person name="Koutsovoulos G."/>
            <person name="Laetsch D."/>
            <person name="Stevens L."/>
            <person name="Kumar S."/>
            <person name="Horikawa D."/>
            <person name="Ishino K."/>
            <person name="Komine S."/>
            <person name="Tomita M."/>
            <person name="Blaxter M."/>
            <person name="Arakawa K."/>
        </authorList>
    </citation>
    <scope>NUCLEOTIDE SEQUENCE [LARGE SCALE GENOMIC DNA]</scope>
    <source>
        <strain evidence="13">Z151</strain>
    </source>
</reference>
<keyword evidence="3" id="KW-0813">Transport</keyword>
<evidence type="ECO:0000256" key="11">
    <source>
        <dbReference type="SAM" id="Phobius"/>
    </source>
</evidence>
<evidence type="ECO:0000256" key="6">
    <source>
        <dbReference type="ARBA" id="ARBA00022781"/>
    </source>
</evidence>
<dbReference type="PANTHER" id="PTHR21522">
    <property type="entry name" value="PROTON CHANNEL OTOP"/>
    <property type="match status" value="1"/>
</dbReference>
<evidence type="ECO:0008006" key="14">
    <source>
        <dbReference type="Google" id="ProtNLM"/>
    </source>
</evidence>
<keyword evidence="7 11" id="KW-1133">Transmembrane helix</keyword>
<comment type="similarity">
    <text evidence="2">Belongs to the otopetrin family.</text>
</comment>
<keyword evidence="6" id="KW-0375">Hydrogen ion transport</keyword>
<sequence length="524" mass="60278">NSSWRFLSVLYALVLIVLGTAFPLAEIISPQVQRSFIRHSIPEGSRNSQWECWSHVLLQRKNRTGSFFLRMGAILFGIGSMLYSCLEFGQYFELQESSDACGDVLAVVTPGFRFLFCFVQLYFIFTNFRIRTDRFTSLSRFGLMHMMATNVCIWLSVLVEETKHELQGATMELQLFRPNGFLGSFIDGITNDSAESIAQVATTQSFQSGIFNNELRNSTYADASSCRSRTTVGNVLQQASPFLYPCIVEHSLICAALTYVMWSRLKRPEDDRNGMIASLPHRKRQQYTVDCHGATRGLFIGILMSLMTIISMTLFFVWIYIWHKDYYSLSVFQAYVVETILYTTTLFSVFIACCRIRSLKFDYQEGSKLDDVLLIISQMGVYVFPTFILISAHHTISQNISREEIAGLVSTLLEVFQSTAQTLFLLDATRRRPSKARHIEEKPGREFVTFLLVCNFNLWAIDSMEAWRQQLYPQQLRFYGTWTWTLITHISMPLTIFYRFHSSVCLSEVWKSAYKKKNPADEAV</sequence>
<dbReference type="PANTHER" id="PTHR21522:SF61">
    <property type="entry name" value="PROTON CHANNEL OTOPLC"/>
    <property type="match status" value="1"/>
</dbReference>
<evidence type="ECO:0000313" key="13">
    <source>
        <dbReference type="Proteomes" id="UP000192578"/>
    </source>
</evidence>
<dbReference type="GO" id="GO:0005886">
    <property type="term" value="C:plasma membrane"/>
    <property type="evidence" value="ECO:0007669"/>
    <property type="project" value="UniProtKB-SubCell"/>
</dbReference>
<feature type="transmembrane region" description="Helical" evidence="11">
    <location>
        <begin position="372"/>
        <end position="393"/>
    </location>
</feature>
<evidence type="ECO:0000256" key="3">
    <source>
        <dbReference type="ARBA" id="ARBA00022448"/>
    </source>
</evidence>
<dbReference type="InterPro" id="IPR004878">
    <property type="entry name" value="Otopetrin"/>
</dbReference>
<dbReference type="AlphaFoldDB" id="A0A1W0WME0"/>
<organism evidence="12 13">
    <name type="scientific">Hypsibius exemplaris</name>
    <name type="common">Freshwater tardigrade</name>
    <dbReference type="NCBI Taxonomy" id="2072580"/>
    <lineage>
        <taxon>Eukaryota</taxon>
        <taxon>Metazoa</taxon>
        <taxon>Ecdysozoa</taxon>
        <taxon>Tardigrada</taxon>
        <taxon>Eutardigrada</taxon>
        <taxon>Parachela</taxon>
        <taxon>Hypsibioidea</taxon>
        <taxon>Hypsibiidae</taxon>
        <taxon>Hypsibius</taxon>
    </lineage>
</organism>